<dbReference type="InterPro" id="IPR037103">
    <property type="entry name" value="Tubulin/FtsZ-like_C"/>
</dbReference>
<feature type="domain" description="Tubulin/FtsZ GTPase" evidence="13">
    <location>
        <begin position="105"/>
        <end position="299"/>
    </location>
</feature>
<dbReference type="SUPFAM" id="SSF52490">
    <property type="entry name" value="Tubulin nucleotide-binding domain-like"/>
    <property type="match status" value="1"/>
</dbReference>
<dbReference type="GO" id="GO:0070938">
    <property type="term" value="C:contractile ring"/>
    <property type="evidence" value="ECO:0007669"/>
    <property type="project" value="UniProtKB-ARBA"/>
</dbReference>
<gene>
    <name evidence="15" type="ORF">RND81_01G144800</name>
</gene>
<evidence type="ECO:0000259" key="14">
    <source>
        <dbReference type="SMART" id="SM00865"/>
    </source>
</evidence>
<protein>
    <submittedName>
        <fullName evidence="15">Uncharacterized protein</fullName>
    </submittedName>
</protein>
<dbReference type="InterPro" id="IPR018316">
    <property type="entry name" value="Tubulin/FtsZ_2-layer-sand-dom"/>
</dbReference>
<dbReference type="Gene3D" id="3.40.50.1440">
    <property type="entry name" value="Tubulin/FtsZ, GTPase domain"/>
    <property type="match status" value="1"/>
</dbReference>
<comment type="subcellular location">
    <subcellularLocation>
        <location evidence="1">Plastid</location>
        <location evidence="1">Chloroplast stroma</location>
    </subcellularLocation>
    <subcellularLocation>
        <location evidence="2">Plastid</location>
        <location evidence="2">Chloroplast thylakoid membrane</location>
        <topology evidence="2">Peripheral membrane protein</topology>
    </subcellularLocation>
</comment>
<evidence type="ECO:0000256" key="8">
    <source>
        <dbReference type="ARBA" id="ARBA00022946"/>
    </source>
</evidence>
<evidence type="ECO:0000256" key="9">
    <source>
        <dbReference type="ARBA" id="ARBA00023078"/>
    </source>
</evidence>
<proteinExistence type="inferred from homology"/>
<dbReference type="SUPFAM" id="SSF55307">
    <property type="entry name" value="Tubulin C-terminal domain-like"/>
    <property type="match status" value="1"/>
</dbReference>
<dbReference type="InterPro" id="IPR045061">
    <property type="entry name" value="FtsZ/CetZ"/>
</dbReference>
<dbReference type="CDD" id="cd02201">
    <property type="entry name" value="FtsZ_type1"/>
    <property type="match status" value="1"/>
</dbReference>
<dbReference type="Pfam" id="PF00091">
    <property type="entry name" value="Tubulin"/>
    <property type="match status" value="1"/>
</dbReference>
<dbReference type="InterPro" id="IPR036525">
    <property type="entry name" value="Tubulin/FtsZ_GTPase_sf"/>
</dbReference>
<keyword evidence="10" id="KW-0342">GTP-binding</keyword>
<keyword evidence="7" id="KW-0547">Nucleotide-binding</keyword>
<feature type="region of interest" description="Disordered" evidence="12">
    <location>
        <begin position="415"/>
        <end position="437"/>
    </location>
</feature>
<evidence type="ECO:0000313" key="16">
    <source>
        <dbReference type="Proteomes" id="UP001443914"/>
    </source>
</evidence>
<evidence type="ECO:0000313" key="15">
    <source>
        <dbReference type="EMBL" id="KAK9757164.1"/>
    </source>
</evidence>
<evidence type="ECO:0000256" key="7">
    <source>
        <dbReference type="ARBA" id="ARBA00022741"/>
    </source>
</evidence>
<evidence type="ECO:0000256" key="3">
    <source>
        <dbReference type="ARBA" id="ARBA00009690"/>
    </source>
</evidence>
<dbReference type="InterPro" id="IPR020805">
    <property type="entry name" value="Cell_div_FtsZ_CS"/>
</dbReference>
<evidence type="ECO:0000256" key="4">
    <source>
        <dbReference type="ARBA" id="ARBA00022528"/>
    </source>
</evidence>
<feature type="domain" description="Tubulin/FtsZ 2-layer sandwich" evidence="14">
    <location>
        <begin position="301"/>
        <end position="418"/>
    </location>
</feature>
<dbReference type="InterPro" id="IPR000158">
    <property type="entry name" value="Cell_div_FtsZ"/>
</dbReference>
<dbReference type="Gene3D" id="3.30.1330.20">
    <property type="entry name" value="Tubulin/FtsZ, C-terminal domain"/>
    <property type="match status" value="1"/>
</dbReference>
<dbReference type="FunFam" id="3.30.1330.20:FF:000007">
    <property type="entry name" value="Cell division protein ftsZ, putative"/>
    <property type="match status" value="1"/>
</dbReference>
<dbReference type="FunFam" id="3.40.50.1440:FF:000001">
    <property type="entry name" value="Cell division protein FtsZ"/>
    <property type="match status" value="1"/>
</dbReference>
<keyword evidence="9" id="KW-0793">Thylakoid</keyword>
<dbReference type="EMBL" id="JBDFQZ010000001">
    <property type="protein sequence ID" value="KAK9757164.1"/>
    <property type="molecule type" value="Genomic_DNA"/>
</dbReference>
<dbReference type="PANTHER" id="PTHR30314:SF3">
    <property type="entry name" value="MITOCHONDRIAL DIVISION PROTEIN FSZA"/>
    <property type="match status" value="1"/>
</dbReference>
<dbReference type="SMART" id="SM00865">
    <property type="entry name" value="Tubulin_C"/>
    <property type="match status" value="1"/>
</dbReference>
<comment type="caution">
    <text evidence="15">The sequence shown here is derived from an EMBL/GenBank/DDBJ whole genome shotgun (WGS) entry which is preliminary data.</text>
</comment>
<evidence type="ECO:0000256" key="10">
    <source>
        <dbReference type="ARBA" id="ARBA00023134"/>
    </source>
</evidence>
<dbReference type="GO" id="GO:0042802">
    <property type="term" value="F:identical protein binding"/>
    <property type="evidence" value="ECO:0007669"/>
    <property type="project" value="UniProtKB-ARBA"/>
</dbReference>
<name>A0AAW1N7L7_SAPOF</name>
<evidence type="ECO:0000256" key="6">
    <source>
        <dbReference type="ARBA" id="ARBA00022640"/>
    </source>
</evidence>
<keyword evidence="5" id="KW-0597">Phosphoprotein</keyword>
<accession>A0AAW1N7L7</accession>
<evidence type="ECO:0000259" key="13">
    <source>
        <dbReference type="SMART" id="SM00864"/>
    </source>
</evidence>
<organism evidence="15 16">
    <name type="scientific">Saponaria officinalis</name>
    <name type="common">Common soapwort</name>
    <name type="synonym">Lychnis saponaria</name>
    <dbReference type="NCBI Taxonomy" id="3572"/>
    <lineage>
        <taxon>Eukaryota</taxon>
        <taxon>Viridiplantae</taxon>
        <taxon>Streptophyta</taxon>
        <taxon>Embryophyta</taxon>
        <taxon>Tracheophyta</taxon>
        <taxon>Spermatophyta</taxon>
        <taxon>Magnoliopsida</taxon>
        <taxon>eudicotyledons</taxon>
        <taxon>Gunneridae</taxon>
        <taxon>Pentapetalae</taxon>
        <taxon>Caryophyllales</taxon>
        <taxon>Caryophyllaceae</taxon>
        <taxon>Caryophylleae</taxon>
        <taxon>Saponaria</taxon>
    </lineage>
</organism>
<dbReference type="InterPro" id="IPR008280">
    <property type="entry name" value="Tub_FtsZ_C"/>
</dbReference>
<keyword evidence="6" id="KW-0934">Plastid</keyword>
<keyword evidence="8" id="KW-0809">Transit peptide</keyword>
<sequence length="459" mass="48024">MAACGSNSLTCDTGNLVGVLTPRRLPSRIGAVKLSDSWRNANRMTVRFKCAHNVSRSNNNDAFLNLHPEISLLRGGAGAGADGDGPRIDGAVGKSDVANNYNEAKIKVIGVGGGGSNAVNRMIENALRGVEFWIVNTDVQAMRMSPVFPENRLQIGQELTRGLGAGGNPDIGMNAAKESKELIEEALHGSDMVFVTAGMGGGTGTGAAPVIAGVAKAMGILTVGIVTTPFSFEGRRRAVQAQEGIAALRESVDTLIVIPNDKLLTAVSPSTPVTEAFNLADDILRQGVRGISDIITIPGLVNVDFADVRAIMADAGSSLMGIGMATGKTRARDAALNAIQSPLLDIGIERATGIVWNITGGSDLTLLEVNAAAEVIYDLVDPSANLIFGAVIDPSLSGQVSITLIATGFKRQEDGENRPLQASQAAQGDVNRRPSLSESISVEIPEFLRKKGRSRYSRG</sequence>
<dbReference type="GO" id="GO:0003924">
    <property type="term" value="F:GTPase activity"/>
    <property type="evidence" value="ECO:0007669"/>
    <property type="project" value="InterPro"/>
</dbReference>
<keyword evidence="11" id="KW-0472">Membrane</keyword>
<dbReference type="AlphaFoldDB" id="A0AAW1N7L7"/>
<evidence type="ECO:0000256" key="1">
    <source>
        <dbReference type="ARBA" id="ARBA00004470"/>
    </source>
</evidence>
<dbReference type="SMART" id="SM00864">
    <property type="entry name" value="Tubulin"/>
    <property type="match status" value="1"/>
</dbReference>
<dbReference type="GO" id="GO:0009535">
    <property type="term" value="C:chloroplast thylakoid membrane"/>
    <property type="evidence" value="ECO:0007669"/>
    <property type="project" value="UniProtKB-SubCell"/>
</dbReference>
<dbReference type="Pfam" id="PF12327">
    <property type="entry name" value="FtsZ_C"/>
    <property type="match status" value="1"/>
</dbReference>
<comment type="similarity">
    <text evidence="3">Belongs to the FtsZ family.</text>
</comment>
<dbReference type="PROSITE" id="PS01135">
    <property type="entry name" value="FTSZ_2"/>
    <property type="match status" value="1"/>
</dbReference>
<keyword evidence="16" id="KW-1185">Reference proteome</keyword>
<dbReference type="Proteomes" id="UP001443914">
    <property type="component" value="Unassembled WGS sequence"/>
</dbReference>
<dbReference type="GO" id="GO:0010020">
    <property type="term" value="P:chloroplast fission"/>
    <property type="evidence" value="ECO:0007669"/>
    <property type="project" value="UniProtKB-ARBA"/>
</dbReference>
<dbReference type="PANTHER" id="PTHR30314">
    <property type="entry name" value="CELL DIVISION PROTEIN FTSZ-RELATED"/>
    <property type="match status" value="1"/>
</dbReference>
<reference evidence="15" key="1">
    <citation type="submission" date="2024-03" db="EMBL/GenBank/DDBJ databases">
        <title>WGS assembly of Saponaria officinalis var. Norfolk2.</title>
        <authorList>
            <person name="Jenkins J."/>
            <person name="Shu S."/>
            <person name="Grimwood J."/>
            <person name="Barry K."/>
            <person name="Goodstein D."/>
            <person name="Schmutz J."/>
            <person name="Leebens-Mack J."/>
            <person name="Osbourn A."/>
        </authorList>
    </citation>
    <scope>NUCLEOTIDE SEQUENCE [LARGE SCALE GENOMIC DNA]</scope>
    <source>
        <strain evidence="15">JIC</strain>
    </source>
</reference>
<dbReference type="GO" id="GO:0005525">
    <property type="term" value="F:GTP binding"/>
    <property type="evidence" value="ECO:0007669"/>
    <property type="project" value="UniProtKB-KW"/>
</dbReference>
<evidence type="ECO:0000256" key="5">
    <source>
        <dbReference type="ARBA" id="ARBA00022553"/>
    </source>
</evidence>
<dbReference type="GO" id="GO:0009570">
    <property type="term" value="C:chloroplast stroma"/>
    <property type="evidence" value="ECO:0007669"/>
    <property type="project" value="UniProtKB-SubCell"/>
</dbReference>
<dbReference type="InterPro" id="IPR024757">
    <property type="entry name" value="FtsZ_C"/>
</dbReference>
<dbReference type="HAMAP" id="MF_00909">
    <property type="entry name" value="FtsZ"/>
    <property type="match status" value="1"/>
</dbReference>
<keyword evidence="4" id="KW-0150">Chloroplast</keyword>
<evidence type="ECO:0000256" key="2">
    <source>
        <dbReference type="ARBA" id="ARBA00004525"/>
    </source>
</evidence>
<evidence type="ECO:0000256" key="11">
    <source>
        <dbReference type="ARBA" id="ARBA00023136"/>
    </source>
</evidence>
<dbReference type="PRINTS" id="PR00423">
    <property type="entry name" value="CELLDVISFTSZ"/>
</dbReference>
<dbReference type="NCBIfam" id="TIGR00065">
    <property type="entry name" value="ftsZ"/>
    <property type="match status" value="1"/>
</dbReference>
<dbReference type="InterPro" id="IPR003008">
    <property type="entry name" value="Tubulin_FtsZ_GTPase"/>
</dbReference>
<evidence type="ECO:0000256" key="12">
    <source>
        <dbReference type="SAM" id="MobiDB-lite"/>
    </source>
</evidence>